<accession>A0AC34PU77</accession>
<evidence type="ECO:0000313" key="2">
    <source>
        <dbReference type="WBParaSite" id="JU765_v2.g10014.t1"/>
    </source>
</evidence>
<protein>
    <submittedName>
        <fullName evidence="2">BRCT domain-containing protein</fullName>
    </submittedName>
</protein>
<dbReference type="Proteomes" id="UP000887576">
    <property type="component" value="Unplaced"/>
</dbReference>
<evidence type="ECO:0000313" key="1">
    <source>
        <dbReference type="Proteomes" id="UP000887576"/>
    </source>
</evidence>
<proteinExistence type="predicted"/>
<name>A0AC34PU77_9BILA</name>
<sequence>MSGRIAKQIIFIGGAITSGQKLFNILIRNRPNWKSYKFLYAIEKNIPIVTPQWILTAHIEARFLDENYIARNHVAEFELVFEPMDSSVVSDSDDSAGGNDSNSSVVSGISSHASSGSEIAVDDPED</sequence>
<reference evidence="2" key="1">
    <citation type="submission" date="2022-11" db="UniProtKB">
        <authorList>
            <consortium name="WormBaseParasite"/>
        </authorList>
    </citation>
    <scope>IDENTIFICATION</scope>
</reference>
<dbReference type="WBParaSite" id="JU765_v2.g10014.t1">
    <property type="protein sequence ID" value="JU765_v2.g10014.t1"/>
    <property type="gene ID" value="JU765_v2.g10014"/>
</dbReference>
<organism evidence="1 2">
    <name type="scientific">Panagrolaimus sp. JU765</name>
    <dbReference type="NCBI Taxonomy" id="591449"/>
    <lineage>
        <taxon>Eukaryota</taxon>
        <taxon>Metazoa</taxon>
        <taxon>Ecdysozoa</taxon>
        <taxon>Nematoda</taxon>
        <taxon>Chromadorea</taxon>
        <taxon>Rhabditida</taxon>
        <taxon>Tylenchina</taxon>
        <taxon>Panagrolaimomorpha</taxon>
        <taxon>Panagrolaimoidea</taxon>
        <taxon>Panagrolaimidae</taxon>
        <taxon>Panagrolaimus</taxon>
    </lineage>
</organism>